<reference evidence="2 3" key="1">
    <citation type="submission" date="2019-03" db="EMBL/GenBank/DDBJ databases">
        <title>Draft genome of Massilia hortus sp. nov., a novel bacterial species of the Oxalobacteraceae family.</title>
        <authorList>
            <person name="Peta V."/>
            <person name="Raths R."/>
            <person name="Bucking H."/>
        </authorList>
    </citation>
    <scope>NUCLEOTIDE SEQUENCE [LARGE SCALE GENOMIC DNA]</scope>
    <source>
        <strain evidence="2 3">ONC3</strain>
    </source>
</reference>
<comment type="caution">
    <text evidence="2">The sequence shown here is derived from an EMBL/GenBank/DDBJ whole genome shotgun (WGS) entry which is preliminary data.</text>
</comment>
<dbReference type="Proteomes" id="UP000297258">
    <property type="component" value="Unassembled WGS sequence"/>
</dbReference>
<dbReference type="RefSeq" id="WP_135189679.1">
    <property type="nucleotide sequence ID" value="NZ_SPUM01000061.1"/>
</dbReference>
<dbReference type="AlphaFoldDB" id="A0A4Y9T304"/>
<protein>
    <submittedName>
        <fullName evidence="2">Uncharacterized protein</fullName>
    </submittedName>
</protein>
<sequence>MKYNSGFERVNKNIERKFWLWFFCAAGMCGLPSPSDSSLIGSDGEPIAPARGRASGDLRRE</sequence>
<evidence type="ECO:0000313" key="3">
    <source>
        <dbReference type="Proteomes" id="UP000297258"/>
    </source>
</evidence>
<name>A0A4Y9T304_9BURK</name>
<organism evidence="2 3">
    <name type="scientific">Massilia horti</name>
    <dbReference type="NCBI Taxonomy" id="2562153"/>
    <lineage>
        <taxon>Bacteria</taxon>
        <taxon>Pseudomonadati</taxon>
        <taxon>Pseudomonadota</taxon>
        <taxon>Betaproteobacteria</taxon>
        <taxon>Burkholderiales</taxon>
        <taxon>Oxalobacteraceae</taxon>
        <taxon>Telluria group</taxon>
        <taxon>Massilia</taxon>
    </lineage>
</organism>
<evidence type="ECO:0000313" key="2">
    <source>
        <dbReference type="EMBL" id="TFW32348.1"/>
    </source>
</evidence>
<feature type="region of interest" description="Disordered" evidence="1">
    <location>
        <begin position="35"/>
        <end position="61"/>
    </location>
</feature>
<evidence type="ECO:0000256" key="1">
    <source>
        <dbReference type="SAM" id="MobiDB-lite"/>
    </source>
</evidence>
<proteinExistence type="predicted"/>
<dbReference type="EMBL" id="SPUM01000061">
    <property type="protein sequence ID" value="TFW32348.1"/>
    <property type="molecule type" value="Genomic_DNA"/>
</dbReference>
<keyword evidence="3" id="KW-1185">Reference proteome</keyword>
<gene>
    <name evidence="2" type="ORF">E4O92_10300</name>
</gene>
<accession>A0A4Y9T304</accession>